<evidence type="ECO:0000313" key="1">
    <source>
        <dbReference type="EMBL" id="TGY92606.1"/>
    </source>
</evidence>
<name>A0AC61RSZ3_9FIRM</name>
<protein>
    <submittedName>
        <fullName evidence="1">Acetylesterase</fullName>
    </submittedName>
</protein>
<evidence type="ECO:0000313" key="2">
    <source>
        <dbReference type="Proteomes" id="UP000304953"/>
    </source>
</evidence>
<reference evidence="1" key="1">
    <citation type="submission" date="2019-04" db="EMBL/GenBank/DDBJ databases">
        <title>Microbes associate with the intestines of laboratory mice.</title>
        <authorList>
            <person name="Navarre W."/>
            <person name="Wong E."/>
            <person name="Huang K."/>
            <person name="Tropini C."/>
            <person name="Ng K."/>
            <person name="Yu B."/>
        </authorList>
    </citation>
    <scope>NUCLEOTIDE SEQUENCE</scope>
    <source>
        <strain evidence="1">NM01_1-7b</strain>
    </source>
</reference>
<dbReference type="EMBL" id="SRYA01000047">
    <property type="protein sequence ID" value="TGY92606.1"/>
    <property type="molecule type" value="Genomic_DNA"/>
</dbReference>
<comment type="caution">
    <text evidence="1">The sequence shown here is derived from an EMBL/GenBank/DDBJ whole genome shotgun (WGS) entry which is preliminary data.</text>
</comment>
<gene>
    <name evidence="1" type="ORF">E5329_19315</name>
</gene>
<accession>A0AC61RSZ3</accession>
<organism evidence="1 2">
    <name type="scientific">Petralouisia muris</name>
    <dbReference type="NCBI Taxonomy" id="3032872"/>
    <lineage>
        <taxon>Bacteria</taxon>
        <taxon>Bacillati</taxon>
        <taxon>Bacillota</taxon>
        <taxon>Clostridia</taxon>
        <taxon>Lachnospirales</taxon>
        <taxon>Lachnospiraceae</taxon>
        <taxon>Petralouisia</taxon>
    </lineage>
</organism>
<keyword evidence="2" id="KW-1185">Reference proteome</keyword>
<sequence>MALIEMTFAADTLQRWTDVTVILPVENAGVPNVVKPEVFPTLYLLHGFSGNSKDWLTYSNIRLWAEQYNMAVVMPSGENGFYVDNNGAEIRGGKFIKELVEYTRKVFPLSTRRDQTFIGGLSMGGFGALRNGLVYSEIFGKIVALSGAYIVDDIAGKKEGYFDGMAGYGYYSRVFGNLDTLKESKNNPLVCAAEAVREERVPEIFMACGTEDFVIEKNRNMRDDLKALGIPINYYEEEGNHDWIFWNKWLLKAMEWIVQMENKME</sequence>
<dbReference type="Proteomes" id="UP000304953">
    <property type="component" value="Unassembled WGS sequence"/>
</dbReference>
<proteinExistence type="predicted"/>